<evidence type="ECO:0000256" key="12">
    <source>
        <dbReference type="ARBA" id="ARBA00038905"/>
    </source>
</evidence>
<dbReference type="InterPro" id="IPR000086">
    <property type="entry name" value="NUDIX_hydrolase_dom"/>
</dbReference>
<evidence type="ECO:0000256" key="7">
    <source>
        <dbReference type="ARBA" id="ARBA00022801"/>
    </source>
</evidence>
<dbReference type="GO" id="GO:0006281">
    <property type="term" value="P:DNA repair"/>
    <property type="evidence" value="ECO:0007669"/>
    <property type="project" value="UniProtKB-KW"/>
</dbReference>
<feature type="binding site" evidence="18">
    <location>
        <position position="38"/>
    </location>
    <ligand>
        <name>Mg(2+)</name>
        <dbReference type="ChEBI" id="CHEBI:18420"/>
    </ligand>
</feature>
<dbReference type="InterPro" id="IPR013785">
    <property type="entry name" value="Aldolase_TIM"/>
</dbReference>
<evidence type="ECO:0000256" key="15">
    <source>
        <dbReference type="ARBA" id="ARBA00041979"/>
    </source>
</evidence>
<dbReference type="PANTHER" id="PTHR47707:SF1">
    <property type="entry name" value="NUDIX HYDROLASE FAMILY PROTEIN"/>
    <property type="match status" value="1"/>
</dbReference>
<keyword evidence="3" id="KW-0515">Mutator protein</keyword>
<dbReference type="SUPFAM" id="SSF51391">
    <property type="entry name" value="Thiamin phosphate synthase"/>
    <property type="match status" value="1"/>
</dbReference>
<evidence type="ECO:0000256" key="5">
    <source>
        <dbReference type="ARBA" id="ARBA00022723"/>
    </source>
</evidence>
<dbReference type="Gene3D" id="3.90.79.10">
    <property type="entry name" value="Nucleoside Triphosphate Pyrophosphohydrolase"/>
    <property type="match status" value="1"/>
</dbReference>
<evidence type="ECO:0000256" key="18">
    <source>
        <dbReference type="PIRSR" id="PIRSR603561-2"/>
    </source>
</evidence>
<dbReference type="NCBIfam" id="TIGR00586">
    <property type="entry name" value="mutt"/>
    <property type="match status" value="1"/>
</dbReference>
<evidence type="ECO:0000256" key="9">
    <source>
        <dbReference type="ARBA" id="ARBA00023204"/>
    </source>
</evidence>
<dbReference type="GO" id="GO:0046872">
    <property type="term" value="F:metal ion binding"/>
    <property type="evidence" value="ECO:0007669"/>
    <property type="project" value="UniProtKB-KW"/>
</dbReference>
<sequence>MSRDLVHVAVGVLRRAGEILLTRRLAGTHLAGCWEFPGGKFEPGEMPEQALARELREELGIEVVTTQSLIRHRHPYPTRDVVLHTYEVTAWQGEPLGLQGQALRWLPAERIDPADLPPADGPLLSAARLPDVYAISGDFSDQADCLRRVERLIAGGVRLLCLRCPDLDAGTYRALAAAVLARARPVGMQVLLHGAADWLTELAAELGAGRHLPARAVAAVGQRPLPPGAWCAASCHDATELAHAARIGCDFAVLSPVAVTASHPDRPALGWARFAALVEGAALPVFALGGMQPQQARAAREHGGQGVAVMRGLWDPAGG</sequence>
<dbReference type="CDD" id="cd00564">
    <property type="entry name" value="TMP_TenI"/>
    <property type="match status" value="1"/>
</dbReference>
<feature type="binding site" evidence="18">
    <location>
        <position position="58"/>
    </location>
    <ligand>
        <name>Mg(2+)</name>
        <dbReference type="ChEBI" id="CHEBI:18420"/>
    </ligand>
</feature>
<evidence type="ECO:0000256" key="4">
    <source>
        <dbReference type="ARBA" id="ARBA00022705"/>
    </source>
</evidence>
<evidence type="ECO:0000256" key="3">
    <source>
        <dbReference type="ARBA" id="ARBA00022457"/>
    </source>
</evidence>
<evidence type="ECO:0000256" key="10">
    <source>
        <dbReference type="ARBA" id="ARBA00035861"/>
    </source>
</evidence>
<dbReference type="Proteomes" id="UP000092952">
    <property type="component" value="Chromosome"/>
</dbReference>
<evidence type="ECO:0000256" key="14">
    <source>
        <dbReference type="ARBA" id="ARBA00041592"/>
    </source>
</evidence>
<dbReference type="GO" id="GO:0044715">
    <property type="term" value="F:8-oxo-dGDP phosphatase activity"/>
    <property type="evidence" value="ECO:0007669"/>
    <property type="project" value="TreeGrafter"/>
</dbReference>
<dbReference type="GO" id="GO:0035539">
    <property type="term" value="F:8-oxo-7,8-dihydrodeoxyguanosine triphosphate pyrophosphatase activity"/>
    <property type="evidence" value="ECO:0007669"/>
    <property type="project" value="UniProtKB-EC"/>
</dbReference>
<keyword evidence="5 18" id="KW-0479">Metal-binding</keyword>
<dbReference type="STRING" id="1810504.PG2T_10365"/>
<evidence type="ECO:0000256" key="8">
    <source>
        <dbReference type="ARBA" id="ARBA00022842"/>
    </source>
</evidence>
<feature type="binding site" evidence="17">
    <location>
        <begin position="35"/>
        <end position="38"/>
    </location>
    <ligand>
        <name>8-oxo-dGTP</name>
        <dbReference type="ChEBI" id="CHEBI:77896"/>
    </ligand>
</feature>
<dbReference type="NCBIfam" id="NF006530">
    <property type="entry name" value="PRK08999.1"/>
    <property type="match status" value="1"/>
</dbReference>
<dbReference type="Pfam" id="PF02581">
    <property type="entry name" value="TMP-TENI"/>
    <property type="match status" value="1"/>
</dbReference>
<dbReference type="InterPro" id="IPR036206">
    <property type="entry name" value="ThiamineP_synth_sf"/>
</dbReference>
<feature type="binding site" evidence="17">
    <location>
        <position position="29"/>
    </location>
    <ligand>
        <name>8-oxo-dGTP</name>
        <dbReference type="ChEBI" id="CHEBI:77896"/>
    </ligand>
</feature>
<dbReference type="GO" id="GO:0009228">
    <property type="term" value="P:thiamine biosynthetic process"/>
    <property type="evidence" value="ECO:0007669"/>
    <property type="project" value="UniProtKB-KW"/>
</dbReference>
<dbReference type="GO" id="GO:0006260">
    <property type="term" value="P:DNA replication"/>
    <property type="evidence" value="ECO:0007669"/>
    <property type="project" value="UniProtKB-KW"/>
</dbReference>
<reference evidence="21" key="1">
    <citation type="submission" date="2016-03" db="EMBL/GenBank/DDBJ databases">
        <title>Complete genome sequence of Solimmundus cernigliae, representing a novel lineage of polycyclic aromatic hydrocarbon degraders within the Gammaproteobacteria.</title>
        <authorList>
            <person name="Singleton D.R."/>
            <person name="Dickey A.N."/>
            <person name="Scholl E.H."/>
            <person name="Wright F.A."/>
            <person name="Aitken M.D."/>
        </authorList>
    </citation>
    <scope>NUCLEOTIDE SEQUENCE [LARGE SCALE GENOMIC DNA]</scope>
    <source>
        <strain evidence="21">TR3.2</strain>
    </source>
</reference>
<dbReference type="PRINTS" id="PR00502">
    <property type="entry name" value="NUDIXFAMILY"/>
</dbReference>
<name>A0A1B1YUR9_9GAMM</name>
<dbReference type="EC" id="3.6.1.55" evidence="12"/>
<dbReference type="RefSeq" id="WP_068804939.1">
    <property type="nucleotide sequence ID" value="NZ_CP014671.1"/>
</dbReference>
<dbReference type="EMBL" id="CP014671">
    <property type="protein sequence ID" value="ANX04538.1"/>
    <property type="molecule type" value="Genomic_DNA"/>
</dbReference>
<dbReference type="OrthoDB" id="9810648at2"/>
<evidence type="ECO:0000256" key="11">
    <source>
        <dbReference type="ARBA" id="ARBA00036904"/>
    </source>
</evidence>
<comment type="catalytic activity">
    <reaction evidence="10">
        <text>8-oxo-dGTP + H2O = 8-oxo-dGMP + diphosphate + H(+)</text>
        <dbReference type="Rhea" id="RHEA:31575"/>
        <dbReference type="ChEBI" id="CHEBI:15377"/>
        <dbReference type="ChEBI" id="CHEBI:15378"/>
        <dbReference type="ChEBI" id="CHEBI:33019"/>
        <dbReference type="ChEBI" id="CHEBI:63224"/>
        <dbReference type="ChEBI" id="CHEBI:77896"/>
        <dbReference type="EC" id="3.6.1.55"/>
    </reaction>
</comment>
<keyword evidence="9" id="KW-0234">DNA repair</keyword>
<organism evidence="20 21">
    <name type="scientific">Immundisolibacter cernigliae</name>
    <dbReference type="NCBI Taxonomy" id="1810504"/>
    <lineage>
        <taxon>Bacteria</taxon>
        <taxon>Pseudomonadati</taxon>
        <taxon>Pseudomonadota</taxon>
        <taxon>Gammaproteobacteria</taxon>
        <taxon>Immundisolibacterales</taxon>
        <taxon>Immundisolibacteraceae</taxon>
        <taxon>Immundisolibacter</taxon>
    </lineage>
</organism>
<gene>
    <name evidence="20" type="ORF">PG2T_10365</name>
</gene>
<comment type="catalytic activity">
    <reaction evidence="11">
        <text>8-oxo-GTP + H2O = 8-oxo-GMP + diphosphate + H(+)</text>
        <dbReference type="Rhea" id="RHEA:67616"/>
        <dbReference type="ChEBI" id="CHEBI:15377"/>
        <dbReference type="ChEBI" id="CHEBI:15378"/>
        <dbReference type="ChEBI" id="CHEBI:33019"/>
        <dbReference type="ChEBI" id="CHEBI:143553"/>
        <dbReference type="ChEBI" id="CHEBI:145694"/>
    </reaction>
</comment>
<dbReference type="PROSITE" id="PS51462">
    <property type="entry name" value="NUDIX"/>
    <property type="match status" value="1"/>
</dbReference>
<dbReference type="InParanoid" id="A0A1B1YUR9"/>
<comment type="cofactor">
    <cofactor evidence="1 18">
        <name>Mg(2+)</name>
        <dbReference type="ChEBI" id="CHEBI:18420"/>
    </cofactor>
</comment>
<accession>A0A1B1YUR9</accession>
<evidence type="ECO:0000259" key="19">
    <source>
        <dbReference type="PROSITE" id="PS51462"/>
    </source>
</evidence>
<dbReference type="SUPFAM" id="SSF55811">
    <property type="entry name" value="Nudix"/>
    <property type="match status" value="1"/>
</dbReference>
<dbReference type="InterPro" id="IPR029119">
    <property type="entry name" value="MutY_C"/>
</dbReference>
<evidence type="ECO:0000256" key="1">
    <source>
        <dbReference type="ARBA" id="ARBA00001946"/>
    </source>
</evidence>
<dbReference type="Gene3D" id="3.20.20.70">
    <property type="entry name" value="Aldolase class I"/>
    <property type="match status" value="1"/>
</dbReference>
<evidence type="ECO:0000256" key="13">
    <source>
        <dbReference type="ARBA" id="ARBA00040794"/>
    </source>
</evidence>
<keyword evidence="6" id="KW-0227">DNA damage</keyword>
<evidence type="ECO:0000256" key="16">
    <source>
        <dbReference type="ARBA" id="ARBA00042798"/>
    </source>
</evidence>
<proteinExistence type="inferred from homology"/>
<dbReference type="GO" id="GO:0044716">
    <property type="term" value="F:8-oxo-GDP phosphatase activity"/>
    <property type="evidence" value="ECO:0007669"/>
    <property type="project" value="TreeGrafter"/>
</dbReference>
<keyword evidence="21" id="KW-1185">Reference proteome</keyword>
<dbReference type="InterPro" id="IPR047127">
    <property type="entry name" value="MutT-like"/>
</dbReference>
<feature type="binding site" evidence="17">
    <location>
        <position position="24"/>
    </location>
    <ligand>
        <name>8-oxo-dGTP</name>
        <dbReference type="ChEBI" id="CHEBI:77896"/>
    </ligand>
</feature>
<comment type="similarity">
    <text evidence="2">Belongs to the Nudix hydrolase family.</text>
</comment>
<protein>
    <recommendedName>
        <fullName evidence="13">8-oxo-dGTP diphosphatase</fullName>
        <ecNumber evidence="12">3.6.1.55</ecNumber>
    </recommendedName>
    <alternativeName>
        <fullName evidence="16">7,8-dihydro-8-oxoguanine-triphosphatase</fullName>
    </alternativeName>
    <alternativeName>
        <fullName evidence="15">Mutator protein MutT</fullName>
    </alternativeName>
    <alternativeName>
        <fullName evidence="14">dGTP pyrophosphohydrolase</fullName>
    </alternativeName>
</protein>
<evidence type="ECO:0000256" key="6">
    <source>
        <dbReference type="ARBA" id="ARBA00022763"/>
    </source>
</evidence>
<dbReference type="CDD" id="cd03425">
    <property type="entry name" value="NUDIX_MutT_NudA_like"/>
    <property type="match status" value="1"/>
</dbReference>
<dbReference type="InterPro" id="IPR020476">
    <property type="entry name" value="Nudix_hydrolase"/>
</dbReference>
<dbReference type="InterPro" id="IPR015797">
    <property type="entry name" value="NUDIX_hydrolase-like_dom_sf"/>
</dbReference>
<dbReference type="KEGG" id="gbi:PG2T_10365"/>
<feature type="domain" description="Nudix hydrolase" evidence="19">
    <location>
        <begin position="4"/>
        <end position="129"/>
    </location>
</feature>
<dbReference type="InterPro" id="IPR022998">
    <property type="entry name" value="ThiamineP_synth_TenI"/>
</dbReference>
<dbReference type="GO" id="GO:0008413">
    <property type="term" value="F:8-oxo-7,8-dihydroguanosine triphosphate pyrophosphatase activity"/>
    <property type="evidence" value="ECO:0007669"/>
    <property type="project" value="InterPro"/>
</dbReference>
<keyword evidence="8 18" id="KW-0460">Magnesium</keyword>
<dbReference type="AlphaFoldDB" id="A0A1B1YUR9"/>
<dbReference type="PROSITE" id="PS00893">
    <property type="entry name" value="NUDIX_BOX"/>
    <property type="match status" value="1"/>
</dbReference>
<evidence type="ECO:0000313" key="21">
    <source>
        <dbReference type="Proteomes" id="UP000092952"/>
    </source>
</evidence>
<evidence type="ECO:0000313" key="20">
    <source>
        <dbReference type="EMBL" id="ANX04538.1"/>
    </source>
</evidence>
<keyword evidence="7" id="KW-0378">Hydrolase</keyword>
<dbReference type="InterPro" id="IPR020084">
    <property type="entry name" value="NUDIX_hydrolase_CS"/>
</dbReference>
<dbReference type="InterPro" id="IPR003561">
    <property type="entry name" value="Mutator_MutT"/>
</dbReference>
<keyword evidence="4" id="KW-0235">DNA replication</keyword>
<dbReference type="Pfam" id="PF14815">
    <property type="entry name" value="NUDIX_4"/>
    <property type="match status" value="1"/>
</dbReference>
<evidence type="ECO:0000256" key="17">
    <source>
        <dbReference type="PIRSR" id="PIRSR603561-1"/>
    </source>
</evidence>
<dbReference type="PANTHER" id="PTHR47707">
    <property type="entry name" value="8-OXO-DGTP DIPHOSPHATASE"/>
    <property type="match status" value="1"/>
</dbReference>
<evidence type="ECO:0000256" key="2">
    <source>
        <dbReference type="ARBA" id="ARBA00005582"/>
    </source>
</evidence>